<dbReference type="GO" id="GO:0015562">
    <property type="term" value="F:efflux transmembrane transporter activity"/>
    <property type="evidence" value="ECO:0007669"/>
    <property type="project" value="TreeGrafter"/>
</dbReference>
<dbReference type="EMBL" id="BBIO01000012">
    <property type="protein sequence ID" value="GAK45828.1"/>
    <property type="molecule type" value="Genomic_DNA"/>
</dbReference>
<accession>A0A081BCR0</accession>
<dbReference type="InterPro" id="IPR058792">
    <property type="entry name" value="Beta-barrel_RND_2"/>
</dbReference>
<gene>
    <name evidence="3" type="ORF">M2A_2327</name>
</gene>
<dbReference type="AlphaFoldDB" id="A0A081BCR0"/>
<comment type="caution">
    <text evidence="3">The sequence shown here is derived from an EMBL/GenBank/DDBJ whole genome shotgun (WGS) entry which is preliminary data.</text>
</comment>
<dbReference type="Gene3D" id="1.10.287.470">
    <property type="entry name" value="Helix hairpin bin"/>
    <property type="match status" value="1"/>
</dbReference>
<evidence type="ECO:0000259" key="2">
    <source>
        <dbReference type="Pfam" id="PF25954"/>
    </source>
</evidence>
<proteinExistence type="inferred from homology"/>
<dbReference type="RefSeq" id="WP_045447559.1">
    <property type="nucleotide sequence ID" value="NZ_BBIO01000012.1"/>
</dbReference>
<dbReference type="Gene3D" id="2.40.420.20">
    <property type="match status" value="1"/>
</dbReference>
<evidence type="ECO:0000313" key="4">
    <source>
        <dbReference type="Proteomes" id="UP000028702"/>
    </source>
</evidence>
<dbReference type="Gene3D" id="2.40.30.170">
    <property type="match status" value="1"/>
</dbReference>
<dbReference type="eggNOG" id="COG0845">
    <property type="taxonomic scope" value="Bacteria"/>
</dbReference>
<dbReference type="SUPFAM" id="SSF111369">
    <property type="entry name" value="HlyD-like secretion proteins"/>
    <property type="match status" value="1"/>
</dbReference>
<name>A0A081BCR0_9HYPH</name>
<sequence>MIIKRSYIIAAVIAAILSAWILSGQIGGSESEVAENGDAGGTAQTAEPGEEVYVQVRTFIAQPKTTKTTIRGRTEAIRSVEVRAETAGTVKEVPIEEGAPVEAGDTICRLSLNARDARMAEAEALMRQRYLEYDAAKKLAAKGHRSETQAAAARAAYDAAAALVKQAEVELGHTKIKAPFEGVLEERLVEVGDYLRVGDPCARIVDLDPFLVVGQVPESEVGKLRTGTVGEAKLITGEEVQGLVRYIAKTADAATRTFRIELEVPNDDLALRSGVTAQITVPAKEVPAHRLPPSILTLSDDGSVGVRLVNANNIVEFHRVTILEDTPAGIWVAGLPERADIITVGQEYVAAGQKVRVSRTEETTLGSAQ</sequence>
<reference evidence="3 4" key="1">
    <citation type="submission" date="2014-07" db="EMBL/GenBank/DDBJ databases">
        <title>Tepidicaulis marinum gen. nov., sp. nov., a novel marine bacterium denitrifying nitrate to nitrous oxide strictly under microaerobic conditions.</title>
        <authorList>
            <person name="Takeuchi M."/>
            <person name="Yamagishi T."/>
            <person name="Kamagata Y."/>
            <person name="Oshima K."/>
            <person name="Hattori M."/>
            <person name="Katayama T."/>
            <person name="Hanada S."/>
            <person name="Tamaki H."/>
            <person name="Marumo K."/>
            <person name="Maeda H."/>
            <person name="Nedachi M."/>
            <person name="Iwasaki W."/>
            <person name="Suwa Y."/>
            <person name="Sakata S."/>
        </authorList>
    </citation>
    <scope>NUCLEOTIDE SEQUENCE [LARGE SCALE GENOMIC DNA]</scope>
    <source>
        <strain evidence="3 4">MA2</strain>
    </source>
</reference>
<dbReference type="Gene3D" id="2.40.50.100">
    <property type="match status" value="1"/>
</dbReference>
<comment type="similarity">
    <text evidence="1">Belongs to the membrane fusion protein (MFP) (TC 8.A.1) family.</text>
</comment>
<organism evidence="3 4">
    <name type="scientific">Tepidicaulis marinus</name>
    <dbReference type="NCBI Taxonomy" id="1333998"/>
    <lineage>
        <taxon>Bacteria</taxon>
        <taxon>Pseudomonadati</taxon>
        <taxon>Pseudomonadota</taxon>
        <taxon>Alphaproteobacteria</taxon>
        <taxon>Hyphomicrobiales</taxon>
        <taxon>Parvibaculaceae</taxon>
        <taxon>Tepidicaulis</taxon>
    </lineage>
</organism>
<evidence type="ECO:0000313" key="3">
    <source>
        <dbReference type="EMBL" id="GAK45828.1"/>
    </source>
</evidence>
<dbReference type="Pfam" id="PF25954">
    <property type="entry name" value="Beta-barrel_RND_2"/>
    <property type="match status" value="1"/>
</dbReference>
<feature type="domain" description="CusB-like beta-barrel" evidence="2">
    <location>
        <begin position="214"/>
        <end position="282"/>
    </location>
</feature>
<dbReference type="GO" id="GO:1990281">
    <property type="term" value="C:efflux pump complex"/>
    <property type="evidence" value="ECO:0007669"/>
    <property type="project" value="TreeGrafter"/>
</dbReference>
<dbReference type="Proteomes" id="UP000028702">
    <property type="component" value="Unassembled WGS sequence"/>
</dbReference>
<dbReference type="PANTHER" id="PTHR30469">
    <property type="entry name" value="MULTIDRUG RESISTANCE PROTEIN MDTA"/>
    <property type="match status" value="1"/>
</dbReference>
<evidence type="ECO:0000256" key="1">
    <source>
        <dbReference type="ARBA" id="ARBA00009477"/>
    </source>
</evidence>
<dbReference type="PANTHER" id="PTHR30469:SF29">
    <property type="entry name" value="BLR2860 PROTEIN"/>
    <property type="match status" value="1"/>
</dbReference>
<dbReference type="NCBIfam" id="TIGR01730">
    <property type="entry name" value="RND_mfp"/>
    <property type="match status" value="1"/>
</dbReference>
<keyword evidence="4" id="KW-1185">Reference proteome</keyword>
<dbReference type="InterPro" id="IPR006143">
    <property type="entry name" value="RND_pump_MFP"/>
</dbReference>
<protein>
    <submittedName>
        <fullName evidence="3">RND family efflux transporter MFP subunit</fullName>
    </submittedName>
</protein>
<dbReference type="STRING" id="1333998.M2A_2327"/>